<proteinExistence type="predicted"/>
<dbReference type="Pfam" id="PF12706">
    <property type="entry name" value="Lactamase_B_2"/>
    <property type="match status" value="1"/>
</dbReference>
<dbReference type="SUPFAM" id="SSF56281">
    <property type="entry name" value="Metallo-hydrolase/oxidoreductase"/>
    <property type="match status" value="1"/>
</dbReference>
<dbReference type="InterPro" id="IPR050114">
    <property type="entry name" value="UPF0173_UPF0282_UlaG_hydrolase"/>
</dbReference>
<evidence type="ECO:0000313" key="4">
    <source>
        <dbReference type="Proteomes" id="UP001595690"/>
    </source>
</evidence>
<evidence type="ECO:0000313" key="3">
    <source>
        <dbReference type="EMBL" id="MFC3895639.1"/>
    </source>
</evidence>
<feature type="domain" description="Metallo-beta-lactamase" evidence="2">
    <location>
        <begin position="22"/>
        <end position="221"/>
    </location>
</feature>
<protein>
    <submittedName>
        <fullName evidence="3">MBL fold metallo-hydrolase</fullName>
    </submittedName>
</protein>
<comment type="caution">
    <text evidence="3">The sequence shown here is derived from an EMBL/GenBank/DDBJ whole genome shotgun (WGS) entry which is preliminary data.</text>
</comment>
<dbReference type="InterPro" id="IPR001279">
    <property type="entry name" value="Metallo-B-lactamas"/>
</dbReference>
<accession>A0ABV8C0W2</accession>
<evidence type="ECO:0000256" key="1">
    <source>
        <dbReference type="ARBA" id="ARBA00022801"/>
    </source>
</evidence>
<dbReference type="PANTHER" id="PTHR43546:SF9">
    <property type="entry name" value="L-ASCORBATE-6-PHOSPHATE LACTONASE ULAG-RELATED"/>
    <property type="match status" value="1"/>
</dbReference>
<reference evidence="4" key="1">
    <citation type="journal article" date="2019" name="Int. J. Syst. Evol. Microbiol.">
        <title>The Global Catalogue of Microorganisms (GCM) 10K type strain sequencing project: providing services to taxonomists for standard genome sequencing and annotation.</title>
        <authorList>
            <consortium name="The Broad Institute Genomics Platform"/>
            <consortium name="The Broad Institute Genome Sequencing Center for Infectious Disease"/>
            <person name="Wu L."/>
            <person name="Ma J."/>
        </authorList>
    </citation>
    <scope>NUCLEOTIDE SEQUENCE [LARGE SCALE GENOMIC DNA]</scope>
    <source>
        <strain evidence="4">CGMCC 4.7405</strain>
    </source>
</reference>
<dbReference type="Proteomes" id="UP001595690">
    <property type="component" value="Unassembled WGS sequence"/>
</dbReference>
<organism evidence="3 4">
    <name type="scientific">Lentzea rhizosphaerae</name>
    <dbReference type="NCBI Taxonomy" id="2041025"/>
    <lineage>
        <taxon>Bacteria</taxon>
        <taxon>Bacillati</taxon>
        <taxon>Actinomycetota</taxon>
        <taxon>Actinomycetes</taxon>
        <taxon>Pseudonocardiales</taxon>
        <taxon>Pseudonocardiaceae</taxon>
        <taxon>Lentzea</taxon>
    </lineage>
</organism>
<keyword evidence="1" id="KW-0378">Hydrolase</keyword>
<dbReference type="Gene3D" id="3.60.15.10">
    <property type="entry name" value="Ribonuclease Z/Hydroxyacylglutathione hydrolase-like"/>
    <property type="match status" value="1"/>
</dbReference>
<dbReference type="RefSeq" id="WP_382377167.1">
    <property type="nucleotide sequence ID" value="NZ_JBHRZI010000025.1"/>
</dbReference>
<keyword evidence="4" id="KW-1185">Reference proteome</keyword>
<sequence>MKDVRITHIGGPTTLIEVHGWRLLTDPTFDAPGRRYAFGWGTSSRKLTGPAIAAADLGAIDAVLLTHDHHADNLDDAGRALLAEVGTVVTTTSGARRLGRGRGLTAWATTLLEAPGRPPIEITATPCRHGPPLSRPITGDVIGFALRWDGQDHGALWISGDTVLYDGVREVAGRVEVDLAVLHLGGVRFPITGPLHYTMTATDAVELCRSVRPRTVVPVHYEGWQHFHEGRALIEPAFAAAPDVRVRWLPLGIGTDLAE</sequence>
<dbReference type="InterPro" id="IPR036866">
    <property type="entry name" value="RibonucZ/Hydroxyglut_hydro"/>
</dbReference>
<gene>
    <name evidence="3" type="ORF">ACFOWZ_29540</name>
</gene>
<name>A0ABV8C0W2_9PSEU</name>
<evidence type="ECO:0000259" key="2">
    <source>
        <dbReference type="Pfam" id="PF12706"/>
    </source>
</evidence>
<dbReference type="EMBL" id="JBHRZI010000025">
    <property type="protein sequence ID" value="MFC3895639.1"/>
    <property type="molecule type" value="Genomic_DNA"/>
</dbReference>
<dbReference type="PANTHER" id="PTHR43546">
    <property type="entry name" value="UPF0173 METAL-DEPENDENT HYDROLASE MJ1163-RELATED"/>
    <property type="match status" value="1"/>
</dbReference>